<dbReference type="PANTHER" id="PTHR47739">
    <property type="entry name" value="TRNA1(VAL) (ADENINE(37)-N6)-METHYLTRANSFERASE"/>
    <property type="match status" value="1"/>
</dbReference>
<name>A0A6G8F2H1_9PROT</name>
<dbReference type="InterPro" id="IPR002052">
    <property type="entry name" value="DNA_methylase_N6_adenine_CS"/>
</dbReference>
<dbReference type="GO" id="GO:0032259">
    <property type="term" value="P:methylation"/>
    <property type="evidence" value="ECO:0007669"/>
    <property type="project" value="UniProtKB-KW"/>
</dbReference>
<keyword evidence="4" id="KW-0808">Transferase</keyword>
<dbReference type="CDD" id="cd02440">
    <property type="entry name" value="AdoMet_MTases"/>
    <property type="match status" value="1"/>
</dbReference>
<dbReference type="PANTHER" id="PTHR47739:SF1">
    <property type="entry name" value="TRNA1(VAL) (ADENINE(37)-N6)-METHYLTRANSFERASE"/>
    <property type="match status" value="1"/>
</dbReference>
<reference evidence="4" key="1">
    <citation type="journal article" date="2020" name="J. ISSAAS">
        <title>Lactobacilli and other gastrointestinal microbiota of Peromyscus leucopus, reservoir host for agents of Lyme disease and other zoonoses in North America.</title>
        <authorList>
            <person name="Milovic A."/>
            <person name="Bassam K."/>
            <person name="Shao H."/>
            <person name="Chatzistamou I."/>
            <person name="Tufts D.M."/>
            <person name="Diuk-Wasser M."/>
            <person name="Barbour A.G."/>
        </authorList>
    </citation>
    <scope>NUCLEOTIDE SEQUENCE</scope>
    <source>
        <strain evidence="4">LL90</strain>
    </source>
</reference>
<protein>
    <submittedName>
        <fullName evidence="4">Methyltransferase</fullName>
    </submittedName>
</protein>
<evidence type="ECO:0000256" key="2">
    <source>
        <dbReference type="ARBA" id="ARBA00022691"/>
    </source>
</evidence>
<dbReference type="PROSITE" id="PS00092">
    <property type="entry name" value="N6_MTASE"/>
    <property type="match status" value="1"/>
</dbReference>
<dbReference type="AlphaFoldDB" id="A0A6G8F2H1"/>
<gene>
    <name evidence="4" type="ORF">PlAlph_0250</name>
</gene>
<dbReference type="InterPro" id="IPR029063">
    <property type="entry name" value="SAM-dependent_MTases_sf"/>
</dbReference>
<dbReference type="EMBL" id="MN990728">
    <property type="protein sequence ID" value="QIM10271.1"/>
    <property type="molecule type" value="Genomic_DNA"/>
</dbReference>
<proteinExistence type="predicted"/>
<accession>A0A6G8F2H1</accession>
<evidence type="ECO:0000259" key="3">
    <source>
        <dbReference type="Pfam" id="PF05175"/>
    </source>
</evidence>
<keyword evidence="1 4" id="KW-0489">Methyltransferase</keyword>
<sequence>MPEYTNDYLLDKQIKIFQPLDGYRASSDAVMLSSMVQRVKIGERILDLGSGTGAISLCLAHRFPQAEITGFEIQPELEKLSNLSAEANGFVNLRFVNCDIRQPQTKWFGQYHHVITNPPYSANDMPSPNAGKACAHNFQNFNLTAWLNIALKCLTPQGRIYTVNRTEAIDEILAAFYGRAGAITIIPLYSKSGQDAKRVLISARKNDHSPSRILQGLTIHNDDGTYTAAAQKILRAGKSMFD</sequence>
<dbReference type="Pfam" id="PF05175">
    <property type="entry name" value="MTS"/>
    <property type="match status" value="1"/>
</dbReference>
<keyword evidence="2" id="KW-0949">S-adenosyl-L-methionine</keyword>
<evidence type="ECO:0000256" key="1">
    <source>
        <dbReference type="ARBA" id="ARBA00022603"/>
    </source>
</evidence>
<dbReference type="Gene3D" id="3.40.50.150">
    <property type="entry name" value="Vaccinia Virus protein VP39"/>
    <property type="match status" value="1"/>
</dbReference>
<evidence type="ECO:0000313" key="4">
    <source>
        <dbReference type="EMBL" id="QIM10271.1"/>
    </source>
</evidence>
<dbReference type="GO" id="GO:0008757">
    <property type="term" value="F:S-adenosylmethionine-dependent methyltransferase activity"/>
    <property type="evidence" value="ECO:0007669"/>
    <property type="project" value="UniProtKB-ARBA"/>
</dbReference>
<dbReference type="InterPro" id="IPR050210">
    <property type="entry name" value="tRNA_Adenine-N(6)_MTase"/>
</dbReference>
<feature type="domain" description="Methyltransferase small" evidence="3">
    <location>
        <begin position="30"/>
        <end position="166"/>
    </location>
</feature>
<dbReference type="InterPro" id="IPR007848">
    <property type="entry name" value="Small_mtfrase_dom"/>
</dbReference>
<organism evidence="4">
    <name type="scientific">uncultured Alphaproteobacteria bacterium</name>
    <dbReference type="NCBI Taxonomy" id="91750"/>
    <lineage>
        <taxon>Bacteria</taxon>
        <taxon>Pseudomonadati</taxon>
        <taxon>Pseudomonadota</taxon>
        <taxon>Alphaproteobacteria</taxon>
        <taxon>environmental samples</taxon>
    </lineage>
</organism>
<dbReference type="GO" id="GO:0003676">
    <property type="term" value="F:nucleic acid binding"/>
    <property type="evidence" value="ECO:0007669"/>
    <property type="project" value="InterPro"/>
</dbReference>
<dbReference type="GO" id="GO:0008170">
    <property type="term" value="F:N-methyltransferase activity"/>
    <property type="evidence" value="ECO:0007669"/>
    <property type="project" value="UniProtKB-ARBA"/>
</dbReference>
<dbReference type="SUPFAM" id="SSF53335">
    <property type="entry name" value="S-adenosyl-L-methionine-dependent methyltransferases"/>
    <property type="match status" value="1"/>
</dbReference>